<keyword evidence="3" id="KW-1185">Reference proteome</keyword>
<dbReference type="Proteomes" id="UP001642409">
    <property type="component" value="Unassembled WGS sequence"/>
</dbReference>
<evidence type="ECO:0000313" key="3">
    <source>
        <dbReference type="Proteomes" id="UP001642409"/>
    </source>
</evidence>
<name>A0AA86PRA0_9EUKA</name>
<sequence>MLGTLRQKRISLSSIVEAFLIKCLNGVSSFIDFKENCVETQFILLFPDIRNNAVDYFKTCFQKALQMFQSNRNDAQFFNSSFTTISRLYPGIKVLQNSQNSCLIDDSQIIQLDETQKNIIVCNLPIQQLRSLIHQQFQGIQIINYQEFYEQLNSLILTQFSQFSFYNKLQLSIWVLQYCCYSKNLQECYSLFGQILQEDTEFNDSTTIKDIVKSIQADYKHQICSNIIEVIKQEAFLLQIQLNTQQIQQQLSITQQIQFRKLNNFTDILNYFETINFNFVDFINETASWTYLLNYLNISDKLIKENEIWEQQTIIEEIIINASNLYNFKFTNINQWPIVRIDLLQSQLELSETLVDDLNVIQEYSMQFFDIVLINNQRQELPIIDGAFDFNETDINNIIQPEIVNLYKKNNEFVLDKYCPQEITDLKQLENNYSNFNKICIDQGTFGSQAVFLKSQIQYINEEYQLEVTQKEDYQRYASSQHTDYCKIPSFCILNIDKLAKLANQLQLDLEEMLCNVSLSPLQLSQIISFSSIQAQNETANKKSKFSKKAQNTQQQNSNIVIIEGWKMLLYEQVHILKIQTNYQELNRTIQVPLKLIYKSQLQFFKQRLLELNQNGHTHLFITVPCCAQENHLNFIRECAVQAGWSPDISFVYEPISAFSYLLHNDQNSLQGEGKYLIIDIGGGSTDISIINLEIKNKKMQLNVVERFNQKLAGRNVDNEIISGLGIQNCLNYNKTDSNVKFHINQVLNYVKCSQQDAILEFKVEKHFIRNYQDKNLFIQYNISSQIQEQYKNELQLFLYITKDLQLDQNNDKIKQCIIQQLQSNLNSNSNITIRIPMTFCYQNIDLIYQKINLVYSCTIQSVFVEQIMKSVINKIIISTKQFLSYKNINESTLKVLCVGGIGSSQACKEIIKDSFKSSHIINIQQLKAQKSISRGGLFLDSEKDHVNFEANFTSFVAKQQYQQMLNQLDKNFTLELEYSHLKDLEYIKYKQIFVKQNQMDEVKSSFYCKVGWDGLHFNINTQHRSYDVYFDGMQIASQMYEYDLTNSNELVKQEKCLCQLTLSDINTDTKKQMVLNAILFTLPQYNLNAKWKCIAQKQVIIDLINE</sequence>
<dbReference type="EMBL" id="CAXDID020000182">
    <property type="protein sequence ID" value="CAL6049822.1"/>
    <property type="molecule type" value="Genomic_DNA"/>
</dbReference>
<dbReference type="SUPFAM" id="SSF53067">
    <property type="entry name" value="Actin-like ATPase domain"/>
    <property type="match status" value="2"/>
</dbReference>
<dbReference type="InterPro" id="IPR043129">
    <property type="entry name" value="ATPase_NBD"/>
</dbReference>
<dbReference type="AlphaFoldDB" id="A0AA86PRA0"/>
<dbReference type="PROSITE" id="PS00329">
    <property type="entry name" value="HSP70_2"/>
    <property type="match status" value="1"/>
</dbReference>
<reference evidence="1" key="1">
    <citation type="submission" date="2023-06" db="EMBL/GenBank/DDBJ databases">
        <authorList>
            <person name="Kurt Z."/>
        </authorList>
    </citation>
    <scope>NUCLEOTIDE SEQUENCE</scope>
</reference>
<dbReference type="InterPro" id="IPR018181">
    <property type="entry name" value="Heat_shock_70_CS"/>
</dbReference>
<dbReference type="PANTHER" id="PTHR42749">
    <property type="entry name" value="CELL SHAPE-DETERMINING PROTEIN MREB"/>
    <property type="match status" value="1"/>
</dbReference>
<proteinExistence type="predicted"/>
<comment type="caution">
    <text evidence="1">The sequence shown here is derived from an EMBL/GenBank/DDBJ whole genome shotgun (WGS) entry which is preliminary data.</text>
</comment>
<gene>
    <name evidence="1" type="ORF">HINF_LOCUS32510</name>
    <name evidence="2" type="ORF">HINF_LOCUS43590</name>
</gene>
<dbReference type="EMBL" id="CATOUU010000735">
    <property type="protein sequence ID" value="CAI9944865.1"/>
    <property type="molecule type" value="Genomic_DNA"/>
</dbReference>
<accession>A0AA86PRA0</accession>
<protein>
    <submittedName>
        <fullName evidence="1">Fe-S protein assembly chaperone HscA domain-containing protein</fullName>
    </submittedName>
    <submittedName>
        <fullName evidence="2">Fe-S_protein assembly chaperone HscA domain-containing protein</fullName>
    </submittedName>
</protein>
<dbReference type="Gene3D" id="3.90.640.10">
    <property type="entry name" value="Actin, Chain A, domain 4"/>
    <property type="match status" value="1"/>
</dbReference>
<organism evidence="1">
    <name type="scientific">Hexamita inflata</name>
    <dbReference type="NCBI Taxonomy" id="28002"/>
    <lineage>
        <taxon>Eukaryota</taxon>
        <taxon>Metamonada</taxon>
        <taxon>Diplomonadida</taxon>
        <taxon>Hexamitidae</taxon>
        <taxon>Hexamitinae</taxon>
        <taxon>Hexamita</taxon>
    </lineage>
</organism>
<reference evidence="2 3" key="2">
    <citation type="submission" date="2024-07" db="EMBL/GenBank/DDBJ databases">
        <authorList>
            <person name="Akdeniz Z."/>
        </authorList>
    </citation>
    <scope>NUCLEOTIDE SEQUENCE [LARGE SCALE GENOMIC DNA]</scope>
</reference>
<dbReference type="PANTHER" id="PTHR42749:SF1">
    <property type="entry name" value="CELL SHAPE-DETERMINING PROTEIN MREB"/>
    <property type="match status" value="1"/>
</dbReference>
<evidence type="ECO:0000313" key="1">
    <source>
        <dbReference type="EMBL" id="CAI9944865.1"/>
    </source>
</evidence>
<dbReference type="Gene3D" id="3.30.420.40">
    <property type="match status" value="2"/>
</dbReference>
<evidence type="ECO:0000313" key="2">
    <source>
        <dbReference type="EMBL" id="CAL6049822.1"/>
    </source>
</evidence>